<keyword evidence="2 10" id="KW-1003">Cell membrane</keyword>
<dbReference type="SMART" id="SM00962">
    <property type="entry name" value="SRP54"/>
    <property type="match status" value="1"/>
</dbReference>
<dbReference type="NCBIfam" id="TIGR00064">
    <property type="entry name" value="ftsY"/>
    <property type="match status" value="1"/>
</dbReference>
<dbReference type="PROSITE" id="PS00300">
    <property type="entry name" value="SRP54"/>
    <property type="match status" value="1"/>
</dbReference>
<keyword evidence="6 10" id="KW-0342">GTP-binding</keyword>
<evidence type="ECO:0000256" key="4">
    <source>
        <dbReference type="ARBA" id="ARBA00022741"/>
    </source>
</evidence>
<dbReference type="EC" id="3.6.5.4" evidence="10"/>
<dbReference type="SUPFAM" id="SSF47364">
    <property type="entry name" value="Domain of the SRP/SRP receptor G-proteins"/>
    <property type="match status" value="1"/>
</dbReference>
<feature type="binding site" evidence="10">
    <location>
        <begin position="314"/>
        <end position="318"/>
    </location>
    <ligand>
        <name>GTP</name>
        <dbReference type="ChEBI" id="CHEBI:37565"/>
    </ligand>
</feature>
<sequence length="431" mass="45012">MADTKPDKPGFLSRLFGRKAEAPAPAAPETPRAGGVPEAMPSPPANAADDLVPAPSTVTQASPDTPPEGKAAPEVAGADLQPVEGREPEGGGPREPVPRPAPETAPTPETAPAPEAAAAPAAPKLSWWQRLTEGMRRTSSSLSESVTGLFTKRKLDADTLEELEDALVQADLGVETALRITEAISAGRYDKEISPQEVKAILAGEVEKTLAPVARPLVIDRERKPFVILMVGVNGAGKTTTIGKLSQKFRQQGLKVMLAAGDTFRAAAIEQLKVWGERVGAPVVARQQGADAAGLAYDALEEARASGTDVLLIDTAGRLQNKAGLMAELEKIVRVIRKFDASAPHATLLVLDATVGQNAVSQVELFRKAADVTGLVMTKLDGTARGGILVALAARFGLPVHFIGVGEGVEDLEPFAARDFARAIAGLDEAA</sequence>
<dbReference type="InterPro" id="IPR013822">
    <property type="entry name" value="Signal_recog_particl_SRP54_hlx"/>
</dbReference>
<keyword evidence="5 10" id="KW-0378">Hydrolase</keyword>
<comment type="subcellular location">
    <subcellularLocation>
        <location evidence="1">Cell inner membrane</location>
        <topology evidence="1">Peripheral membrane protein</topology>
        <orientation evidence="1">Cytoplasmic side</orientation>
    </subcellularLocation>
    <subcellularLocation>
        <location evidence="10">Cell membrane</location>
        <topology evidence="10">Peripheral membrane protein</topology>
        <orientation evidence="10">Cytoplasmic side</orientation>
    </subcellularLocation>
    <subcellularLocation>
        <location evidence="10">Cytoplasm</location>
    </subcellularLocation>
</comment>
<gene>
    <name evidence="10 13" type="primary">ftsY</name>
    <name evidence="13" type="ORF">GDR74_01615</name>
</gene>
<dbReference type="SMART" id="SM00963">
    <property type="entry name" value="SRP54_N"/>
    <property type="match status" value="1"/>
</dbReference>
<feature type="region of interest" description="Disordered" evidence="11">
    <location>
        <begin position="1"/>
        <end position="124"/>
    </location>
</feature>
<dbReference type="HAMAP" id="MF_00920">
    <property type="entry name" value="FtsY"/>
    <property type="match status" value="1"/>
</dbReference>
<keyword evidence="3 10" id="KW-0963">Cytoplasm</keyword>
<feature type="binding site" evidence="10">
    <location>
        <begin position="232"/>
        <end position="239"/>
    </location>
    <ligand>
        <name>GTP</name>
        <dbReference type="ChEBI" id="CHEBI:37565"/>
    </ligand>
</feature>
<dbReference type="Pfam" id="PF02881">
    <property type="entry name" value="SRP54_N"/>
    <property type="match status" value="1"/>
</dbReference>
<evidence type="ECO:0000256" key="8">
    <source>
        <dbReference type="ARBA" id="ARBA00023170"/>
    </source>
</evidence>
<dbReference type="KEGG" id="mico:GDR74_01615"/>
<protein>
    <recommendedName>
        <fullName evidence="10">Signal recognition particle receptor FtsY</fullName>
        <shortName evidence="10">SRP receptor</shortName>
        <ecNumber evidence="10">3.6.5.4</ecNumber>
    </recommendedName>
</protein>
<keyword evidence="7 10" id="KW-0472">Membrane</keyword>
<dbReference type="InterPro" id="IPR042101">
    <property type="entry name" value="SRP54_N_sf"/>
</dbReference>
<dbReference type="GO" id="GO:0005886">
    <property type="term" value="C:plasma membrane"/>
    <property type="evidence" value="ECO:0007669"/>
    <property type="project" value="UniProtKB-SubCell"/>
</dbReference>
<evidence type="ECO:0000256" key="7">
    <source>
        <dbReference type="ARBA" id="ARBA00023136"/>
    </source>
</evidence>
<comment type="similarity">
    <text evidence="10">Belongs to the GTP-binding SRP family. FtsY subfamily.</text>
</comment>
<proteinExistence type="inferred from homology"/>
<dbReference type="PANTHER" id="PTHR43134:SF1">
    <property type="entry name" value="SIGNAL RECOGNITION PARTICLE RECEPTOR SUBUNIT ALPHA"/>
    <property type="match status" value="1"/>
</dbReference>
<evidence type="ECO:0000313" key="13">
    <source>
        <dbReference type="EMBL" id="QFU15017.1"/>
    </source>
</evidence>
<dbReference type="AlphaFoldDB" id="A0A5P9JQV0"/>
<feature type="domain" description="SRP54-type proteins GTP-binding" evidence="12">
    <location>
        <begin position="399"/>
        <end position="412"/>
    </location>
</feature>
<evidence type="ECO:0000256" key="6">
    <source>
        <dbReference type="ARBA" id="ARBA00023134"/>
    </source>
</evidence>
<dbReference type="RefSeq" id="WP_152584667.1">
    <property type="nucleotide sequence ID" value="NZ_CP045423.1"/>
</dbReference>
<dbReference type="SMART" id="SM00382">
    <property type="entry name" value="AAA"/>
    <property type="match status" value="1"/>
</dbReference>
<evidence type="ECO:0000256" key="11">
    <source>
        <dbReference type="SAM" id="MobiDB-lite"/>
    </source>
</evidence>
<dbReference type="GO" id="GO:0005047">
    <property type="term" value="F:signal recognition particle binding"/>
    <property type="evidence" value="ECO:0007669"/>
    <property type="project" value="TreeGrafter"/>
</dbReference>
<keyword evidence="8 10" id="KW-0675">Receptor</keyword>
<keyword evidence="14" id="KW-1185">Reference proteome</keyword>
<dbReference type="InterPro" id="IPR027417">
    <property type="entry name" value="P-loop_NTPase"/>
</dbReference>
<accession>A0A5P9JQV0</accession>
<evidence type="ECO:0000256" key="10">
    <source>
        <dbReference type="HAMAP-Rule" id="MF_00920"/>
    </source>
</evidence>
<comment type="catalytic activity">
    <reaction evidence="9 10">
        <text>GTP + H2O = GDP + phosphate + H(+)</text>
        <dbReference type="Rhea" id="RHEA:19669"/>
        <dbReference type="ChEBI" id="CHEBI:15377"/>
        <dbReference type="ChEBI" id="CHEBI:15378"/>
        <dbReference type="ChEBI" id="CHEBI:37565"/>
        <dbReference type="ChEBI" id="CHEBI:43474"/>
        <dbReference type="ChEBI" id="CHEBI:58189"/>
        <dbReference type="EC" id="3.6.5.4"/>
    </reaction>
</comment>
<reference evidence="13 14" key="1">
    <citation type="submission" date="2019-10" db="EMBL/GenBank/DDBJ databases">
        <title>Isolation, Identification of Microvirga thermotolerans HR1, a novel thermophilic bacterium and Comparative Genomics of the genus Microvirga.</title>
        <authorList>
            <person name="Li J."/>
            <person name="Zhang W."/>
            <person name="Lin M."/>
            <person name="Wang J."/>
        </authorList>
    </citation>
    <scope>NUCLEOTIDE SEQUENCE [LARGE SCALE GENOMIC DNA]</scope>
    <source>
        <strain evidence="13 14">HR1</strain>
    </source>
</reference>
<dbReference type="Proteomes" id="UP000325614">
    <property type="component" value="Chromosome"/>
</dbReference>
<dbReference type="InterPro" id="IPR004390">
    <property type="entry name" value="SR_rcpt_FtsY"/>
</dbReference>
<comment type="subunit">
    <text evidence="10">Part of the signal recognition particle protein translocation system, which is composed of SRP and FtsY. SRP is a ribonucleoprotein composed of Ffh and a 4.5S RNA molecule.</text>
</comment>
<dbReference type="GO" id="GO:0005525">
    <property type="term" value="F:GTP binding"/>
    <property type="evidence" value="ECO:0007669"/>
    <property type="project" value="UniProtKB-UniRule"/>
</dbReference>
<evidence type="ECO:0000313" key="14">
    <source>
        <dbReference type="Proteomes" id="UP000325614"/>
    </source>
</evidence>
<dbReference type="CDD" id="cd17874">
    <property type="entry name" value="FtsY"/>
    <property type="match status" value="1"/>
</dbReference>
<feature type="compositionally biased region" description="Low complexity" evidence="11">
    <location>
        <begin position="22"/>
        <end position="33"/>
    </location>
</feature>
<feature type="binding site" evidence="10">
    <location>
        <begin position="378"/>
        <end position="381"/>
    </location>
    <ligand>
        <name>GTP</name>
        <dbReference type="ChEBI" id="CHEBI:37565"/>
    </ligand>
</feature>
<dbReference type="FunFam" id="3.40.50.300:FF:000053">
    <property type="entry name" value="Signal recognition particle receptor FtsY"/>
    <property type="match status" value="1"/>
</dbReference>
<dbReference type="InterPro" id="IPR036225">
    <property type="entry name" value="SRP/SRP_N"/>
</dbReference>
<dbReference type="SUPFAM" id="SSF52540">
    <property type="entry name" value="P-loop containing nucleoside triphosphate hydrolases"/>
    <property type="match status" value="1"/>
</dbReference>
<comment type="function">
    <text evidence="10">Involved in targeting and insertion of nascent membrane proteins into the cytoplasmic membrane. Acts as a receptor for the complex formed by the signal recognition particle (SRP) and the ribosome-nascent chain (RNC). Interaction with SRP-RNC leads to the transfer of the RNC complex to the Sec translocase for insertion into the membrane, the hydrolysis of GTP by both Ffh and FtsY, and the dissociation of the SRP-FtsY complex into the individual components.</text>
</comment>
<dbReference type="EMBL" id="CP045423">
    <property type="protein sequence ID" value="QFU15017.1"/>
    <property type="molecule type" value="Genomic_DNA"/>
</dbReference>
<dbReference type="InterPro" id="IPR003593">
    <property type="entry name" value="AAA+_ATPase"/>
</dbReference>
<dbReference type="Gene3D" id="1.20.120.140">
    <property type="entry name" value="Signal recognition particle SRP54, nucleotide-binding domain"/>
    <property type="match status" value="1"/>
</dbReference>
<feature type="compositionally biased region" description="Pro residues" evidence="11">
    <location>
        <begin position="98"/>
        <end position="111"/>
    </location>
</feature>
<evidence type="ECO:0000256" key="9">
    <source>
        <dbReference type="ARBA" id="ARBA00048027"/>
    </source>
</evidence>
<feature type="compositionally biased region" description="Low complexity" evidence="11">
    <location>
        <begin position="112"/>
        <end position="123"/>
    </location>
</feature>
<dbReference type="InterPro" id="IPR000897">
    <property type="entry name" value="SRP54_GTPase_dom"/>
</dbReference>
<evidence type="ECO:0000259" key="12">
    <source>
        <dbReference type="PROSITE" id="PS00300"/>
    </source>
</evidence>
<dbReference type="GO" id="GO:0006614">
    <property type="term" value="P:SRP-dependent cotranslational protein targeting to membrane"/>
    <property type="evidence" value="ECO:0007669"/>
    <property type="project" value="InterPro"/>
</dbReference>
<evidence type="ECO:0000256" key="1">
    <source>
        <dbReference type="ARBA" id="ARBA00004515"/>
    </source>
</evidence>
<evidence type="ECO:0000256" key="5">
    <source>
        <dbReference type="ARBA" id="ARBA00022801"/>
    </source>
</evidence>
<dbReference type="GO" id="GO:0005737">
    <property type="term" value="C:cytoplasm"/>
    <property type="evidence" value="ECO:0007669"/>
    <property type="project" value="UniProtKB-SubCell"/>
</dbReference>
<dbReference type="Gene3D" id="3.40.50.300">
    <property type="entry name" value="P-loop containing nucleotide triphosphate hydrolases"/>
    <property type="match status" value="1"/>
</dbReference>
<evidence type="ECO:0000256" key="2">
    <source>
        <dbReference type="ARBA" id="ARBA00022475"/>
    </source>
</evidence>
<organism evidence="13 14">
    <name type="scientific">Microvirga thermotolerans</name>
    <dbReference type="NCBI Taxonomy" id="2651334"/>
    <lineage>
        <taxon>Bacteria</taxon>
        <taxon>Pseudomonadati</taxon>
        <taxon>Pseudomonadota</taxon>
        <taxon>Alphaproteobacteria</taxon>
        <taxon>Hyphomicrobiales</taxon>
        <taxon>Methylobacteriaceae</taxon>
        <taxon>Microvirga</taxon>
    </lineage>
</organism>
<dbReference type="PANTHER" id="PTHR43134">
    <property type="entry name" value="SIGNAL RECOGNITION PARTICLE RECEPTOR SUBUNIT ALPHA"/>
    <property type="match status" value="1"/>
</dbReference>
<name>A0A5P9JQV0_9HYPH</name>
<dbReference type="GO" id="GO:0003924">
    <property type="term" value="F:GTPase activity"/>
    <property type="evidence" value="ECO:0007669"/>
    <property type="project" value="UniProtKB-UniRule"/>
</dbReference>
<keyword evidence="4 10" id="KW-0547">Nucleotide-binding</keyword>
<evidence type="ECO:0000256" key="3">
    <source>
        <dbReference type="ARBA" id="ARBA00022490"/>
    </source>
</evidence>
<dbReference type="Pfam" id="PF00448">
    <property type="entry name" value="SRP54"/>
    <property type="match status" value="1"/>
</dbReference>